<dbReference type="RefSeq" id="WP_151679509.1">
    <property type="nucleotide sequence ID" value="NZ_BKZP01000004.1"/>
</dbReference>
<keyword evidence="4" id="KW-1185">Reference proteome</keyword>
<evidence type="ECO:0000313" key="3">
    <source>
        <dbReference type="EMBL" id="GER69289.1"/>
    </source>
</evidence>
<evidence type="ECO:0000259" key="2">
    <source>
        <dbReference type="Pfam" id="PF12164"/>
    </source>
</evidence>
<accession>A0A5J4JDC7</accession>
<dbReference type="Proteomes" id="UP000391919">
    <property type="component" value="Unassembled WGS sequence"/>
</dbReference>
<reference evidence="3 4" key="1">
    <citation type="submission" date="2019-09" db="EMBL/GenBank/DDBJ databases">
        <title>Draft genome sequence of Bacillus sp. JC-7.</title>
        <authorList>
            <person name="Tanaka N."/>
            <person name="Shiwa Y."/>
            <person name="Fujita N."/>
            <person name="Tanasupawat S."/>
        </authorList>
    </citation>
    <scope>NUCLEOTIDE SEQUENCE [LARGE SCALE GENOMIC DNA]</scope>
    <source>
        <strain evidence="3 4">JC-7</strain>
    </source>
</reference>
<keyword evidence="1" id="KW-1133">Transmembrane helix</keyword>
<dbReference type="Pfam" id="PF12164">
    <property type="entry name" value="SporV_AA"/>
    <property type="match status" value="1"/>
</dbReference>
<dbReference type="EMBL" id="BKZQ01000005">
    <property type="protein sequence ID" value="GER69289.1"/>
    <property type="molecule type" value="Genomic_DNA"/>
</dbReference>
<keyword evidence="1" id="KW-0812">Transmembrane</keyword>
<dbReference type="InterPro" id="IPR021997">
    <property type="entry name" value="SporV_AA"/>
</dbReference>
<protein>
    <submittedName>
        <fullName evidence="3">Stage V sporulation protein AA</fullName>
    </submittedName>
</protein>
<feature type="transmembrane region" description="Helical" evidence="1">
    <location>
        <begin position="147"/>
        <end position="165"/>
    </location>
</feature>
<name>A0A5J4JDC7_9BACI</name>
<feature type="domain" description="Stage V sporulation protein AA" evidence="2">
    <location>
        <begin position="3"/>
        <end position="89"/>
    </location>
</feature>
<dbReference type="Gene3D" id="2.60.480.10">
    <property type="entry name" value="eubacterium ventriosum atcc domain"/>
    <property type="match status" value="1"/>
</dbReference>
<gene>
    <name evidence="3" type="primary">spoVAA</name>
    <name evidence="3" type="ORF">BpJC7_05920</name>
</gene>
<sequence length="206" mass="23682">MDETVYLRLRHRIRVNPGSSVLLSHIAQIIAPGHLEEILPRIPIHQITEEDRDTVVVDMMQIISCIRHYAPSAAISQIGPSEAIIEVAIKKRNLPVLFFILIWILLFLGSALAIINFHEDVGMQAAQEKIYYLITGIHDDTPLVFQIPYSLGLGAGMVIFFNHVFKKRFNEEPSPLEVEIFNYQQDIDQYILLNENKESIKHFDHR</sequence>
<dbReference type="InterPro" id="IPR038548">
    <property type="entry name" value="SporV_AA_N_sf"/>
</dbReference>
<dbReference type="AlphaFoldDB" id="A0A5J4JDC7"/>
<comment type="caution">
    <text evidence="3">The sequence shown here is derived from an EMBL/GenBank/DDBJ whole genome shotgun (WGS) entry which is preliminary data.</text>
</comment>
<evidence type="ECO:0000313" key="4">
    <source>
        <dbReference type="Proteomes" id="UP000391919"/>
    </source>
</evidence>
<evidence type="ECO:0000256" key="1">
    <source>
        <dbReference type="SAM" id="Phobius"/>
    </source>
</evidence>
<organism evidence="3 4">
    <name type="scientific">Weizmannia acidilactici</name>
    <dbReference type="NCBI Taxonomy" id="2607726"/>
    <lineage>
        <taxon>Bacteria</taxon>
        <taxon>Bacillati</taxon>
        <taxon>Bacillota</taxon>
        <taxon>Bacilli</taxon>
        <taxon>Bacillales</taxon>
        <taxon>Bacillaceae</taxon>
        <taxon>Heyndrickxia</taxon>
    </lineage>
</organism>
<feature type="transmembrane region" description="Helical" evidence="1">
    <location>
        <begin position="96"/>
        <end position="115"/>
    </location>
</feature>
<keyword evidence="1" id="KW-0472">Membrane</keyword>
<proteinExistence type="predicted"/>